<gene>
    <name evidence="2" type="ORF">K1X11_010530</name>
</gene>
<reference evidence="2 3" key="2">
    <citation type="submission" date="2023-12" db="EMBL/GenBank/DDBJ databases">
        <title>Description of an unclassified Opitutus bacterium of Verrucomicrobiota.</title>
        <authorList>
            <person name="Zhang D.-F."/>
        </authorList>
    </citation>
    <scope>NUCLEOTIDE SEQUENCE [LARGE SCALE GENOMIC DNA]</scope>
    <source>
        <strain evidence="2 3">WL0086</strain>
    </source>
</reference>
<reference evidence="2 3" key="1">
    <citation type="submission" date="2021-08" db="EMBL/GenBank/DDBJ databases">
        <authorList>
            <person name="Zhang D."/>
            <person name="Zhang A."/>
            <person name="Wang L."/>
        </authorList>
    </citation>
    <scope>NUCLEOTIDE SEQUENCE [LARGE SCALE GENOMIC DNA]</scope>
    <source>
        <strain evidence="2 3">WL0086</strain>
    </source>
</reference>
<keyword evidence="1" id="KW-0732">Signal</keyword>
<accession>A0ABZ1CE02</accession>
<evidence type="ECO:0000256" key="1">
    <source>
        <dbReference type="SAM" id="SignalP"/>
    </source>
</evidence>
<sequence>MKPHNLIGSLIVAALVSTTAFAQGSTPATNASLRGVRAAELGFGFVNPNHSSLNVYATNLGVNVPVSANVDLGAALTYGWVEANSDVDTTDLSVSATVYQDFAQVRAFAAVSLGYAWLPGALDDDWIWGARVGAEFDLGSRFTTVLSAGYDDSFDNGSDGAFDGTVRLNYRATDKLLPYVEVSNIEGGDWGAALGVAYAF</sequence>
<organism evidence="2 3">
    <name type="scientific">Actomonas aquatica</name>
    <dbReference type="NCBI Taxonomy" id="2866162"/>
    <lineage>
        <taxon>Bacteria</taxon>
        <taxon>Pseudomonadati</taxon>
        <taxon>Verrucomicrobiota</taxon>
        <taxon>Opitutia</taxon>
        <taxon>Opitutales</taxon>
        <taxon>Opitutaceae</taxon>
        <taxon>Actomonas</taxon>
    </lineage>
</organism>
<protein>
    <recommendedName>
        <fullName evidence="4">Outer membrane protein beta-barrel domain-containing protein</fullName>
    </recommendedName>
</protein>
<keyword evidence="3" id="KW-1185">Reference proteome</keyword>
<dbReference type="SUPFAM" id="SSF56925">
    <property type="entry name" value="OMPA-like"/>
    <property type="match status" value="1"/>
</dbReference>
<evidence type="ECO:0000313" key="3">
    <source>
        <dbReference type="Proteomes" id="UP000738431"/>
    </source>
</evidence>
<dbReference type="InterPro" id="IPR011250">
    <property type="entry name" value="OMP/PagP_B-barrel"/>
</dbReference>
<dbReference type="Proteomes" id="UP000738431">
    <property type="component" value="Chromosome"/>
</dbReference>
<evidence type="ECO:0000313" key="2">
    <source>
        <dbReference type="EMBL" id="WRQ89841.1"/>
    </source>
</evidence>
<evidence type="ECO:0008006" key="4">
    <source>
        <dbReference type="Google" id="ProtNLM"/>
    </source>
</evidence>
<dbReference type="EMBL" id="CP139781">
    <property type="protein sequence ID" value="WRQ89841.1"/>
    <property type="molecule type" value="Genomic_DNA"/>
</dbReference>
<name>A0ABZ1CE02_9BACT</name>
<feature type="chain" id="PRO_5046016849" description="Outer membrane protein beta-barrel domain-containing protein" evidence="1">
    <location>
        <begin position="23"/>
        <end position="200"/>
    </location>
</feature>
<proteinExistence type="predicted"/>
<dbReference type="RefSeq" id="WP_221032299.1">
    <property type="nucleotide sequence ID" value="NZ_CP139781.1"/>
</dbReference>
<feature type="signal peptide" evidence="1">
    <location>
        <begin position="1"/>
        <end position="22"/>
    </location>
</feature>